<dbReference type="InterPro" id="IPR046038">
    <property type="entry name" value="DUF5996"/>
</dbReference>
<evidence type="ECO:0000313" key="4">
    <source>
        <dbReference type="Proteomes" id="UP000031572"/>
    </source>
</evidence>
<evidence type="ECO:0008006" key="5">
    <source>
        <dbReference type="Google" id="ProtNLM"/>
    </source>
</evidence>
<dbReference type="AlphaFoldDB" id="A0A0C2BVR7"/>
<dbReference type="EMBL" id="JWJG01000028">
    <property type="protein sequence ID" value="KIF83798.1"/>
    <property type="molecule type" value="Genomic_DNA"/>
</dbReference>
<sequence length="319" mass="36377">MVMPIRSLSSPTGPAGWPELPYEAWRDTCETLHMWTQIVGKIRKVQSPWVNHSWNVPLYVTAHGLTTSPIPYGNRLFQIDFDFVDHQLAIQCSDAPTEVIPLVPRSVADFYHQLFSRLSALGLDIKIHGAPNEVLNPVPFQEDTKHASYDSEAANRFWQVLAQADRVFKQFRGRFIGKCSPVHFFWGSFDLALTRFSGRRAPAFSGSVPNCPDWVMREAYSHEVCSCGFWPGSDALPLPIFYTYAYPEPAGFNTHRVMPETARYDPNFREFILPYEEVRHASSPDQMLLEFLEDAYAAAATLGKWDRQALETTEPIYHT</sequence>
<organism evidence="3 4">
    <name type="scientific">Noviherbaspirillum autotrophicum</name>
    <dbReference type="NCBI Taxonomy" id="709839"/>
    <lineage>
        <taxon>Bacteria</taxon>
        <taxon>Pseudomonadati</taxon>
        <taxon>Pseudomonadota</taxon>
        <taxon>Betaproteobacteria</taxon>
        <taxon>Burkholderiales</taxon>
        <taxon>Oxalobacteraceae</taxon>
        <taxon>Noviherbaspirillum</taxon>
    </lineage>
</organism>
<reference evidence="3 4" key="1">
    <citation type="submission" date="2014-12" db="EMBL/GenBank/DDBJ databases">
        <title>Denitrispirillum autotrophicum gen. nov., sp. nov., Denitrifying, Facultatively Autotrophic Bacteria Isolated from Rice Paddy Soil.</title>
        <authorList>
            <person name="Ishii S."/>
            <person name="Ashida N."/>
            <person name="Ohno H."/>
            <person name="Otsuka S."/>
            <person name="Yokota A."/>
            <person name="Senoo K."/>
        </authorList>
    </citation>
    <scope>NUCLEOTIDE SEQUENCE [LARGE SCALE GENOMIC DNA]</scope>
    <source>
        <strain evidence="3 4">TSA66</strain>
    </source>
</reference>
<gene>
    <name evidence="3" type="ORF">TSA66_00500</name>
    <name evidence="1" type="ORF">TSA66_14195</name>
    <name evidence="2" type="ORF">TSA66_16530</name>
</gene>
<accession>A0A0C2BVR7</accession>
<dbReference type="Proteomes" id="UP000031572">
    <property type="component" value="Unassembled WGS sequence"/>
</dbReference>
<comment type="caution">
    <text evidence="3">The sequence shown here is derived from an EMBL/GenBank/DDBJ whole genome shotgun (WGS) entry which is preliminary data.</text>
</comment>
<keyword evidence="4" id="KW-1185">Reference proteome</keyword>
<dbReference type="EMBL" id="JWJG01000028">
    <property type="protein sequence ID" value="KIF83745.1"/>
    <property type="molecule type" value="Genomic_DNA"/>
</dbReference>
<dbReference type="STRING" id="709839.TSA66_00500"/>
<dbReference type="Pfam" id="PF19459">
    <property type="entry name" value="DUF5996"/>
    <property type="match status" value="1"/>
</dbReference>
<dbReference type="EMBL" id="JWJG01000007">
    <property type="protein sequence ID" value="KIF84119.1"/>
    <property type="molecule type" value="Genomic_DNA"/>
</dbReference>
<evidence type="ECO:0000313" key="2">
    <source>
        <dbReference type="EMBL" id="KIF83798.1"/>
    </source>
</evidence>
<evidence type="ECO:0000313" key="1">
    <source>
        <dbReference type="EMBL" id="KIF83745.1"/>
    </source>
</evidence>
<proteinExistence type="predicted"/>
<name>A0A0C2BVR7_9BURK</name>
<evidence type="ECO:0000313" key="3">
    <source>
        <dbReference type="EMBL" id="KIF84119.1"/>
    </source>
</evidence>
<protein>
    <recommendedName>
        <fullName evidence="5">Ava_C0101 and related proteins</fullName>
    </recommendedName>
</protein>